<gene>
    <name evidence="1" type="ordered locus">SFHH103_06057</name>
</gene>
<protein>
    <recommendedName>
        <fullName evidence="3">DUF3307 domain-containing protein</fullName>
    </recommendedName>
</protein>
<dbReference type="InterPro" id="IPR021737">
    <property type="entry name" value="Phage_phiKZ_Orf197"/>
</dbReference>
<dbReference type="AlphaFoldDB" id="G9AHI5"/>
<name>G9AHI5_SINF1</name>
<reference evidence="1 2" key="1">
    <citation type="journal article" date="2012" name="J. Bacteriol.">
        <title>Genome sequence of the soybean symbiont Sinorhizobium fredii HH103.</title>
        <authorList>
            <person name="Weidner S."/>
            <person name="Becker A."/>
            <person name="Bonilla I."/>
            <person name="Jaenicke S."/>
            <person name="Lloret J."/>
            <person name="Margaret I."/>
            <person name="Puhler A."/>
            <person name="Ruiz-Sainz J.E."/>
            <person name="Schneiker-Bekel S."/>
            <person name="Szczepanowski R."/>
            <person name="Vinardell J.M."/>
            <person name="Zehner S."/>
            <person name="Gottfert M."/>
        </authorList>
    </citation>
    <scope>NUCLEOTIDE SEQUENCE [LARGE SCALE GENOMIC DNA]</scope>
    <source>
        <strain evidence="1 2">HH103</strain>
        <plasmid evidence="2">pSfHH103e</plasmid>
    </source>
</reference>
<dbReference type="EMBL" id="HE616899">
    <property type="protein sequence ID" value="CCF00517.1"/>
    <property type="molecule type" value="Genomic_DNA"/>
</dbReference>
<evidence type="ECO:0000313" key="2">
    <source>
        <dbReference type="Proteomes" id="UP000007735"/>
    </source>
</evidence>
<keyword evidence="1" id="KW-0614">Plasmid</keyword>
<dbReference type="Proteomes" id="UP000007735">
    <property type="component" value="Plasmid pSfHH103e"/>
</dbReference>
<geneLocation type="plasmid" evidence="1 2">
    <name>pSfHH103e</name>
</geneLocation>
<evidence type="ECO:0008006" key="3">
    <source>
        <dbReference type="Google" id="ProtNLM"/>
    </source>
</evidence>
<proteinExistence type="predicted"/>
<accession>G9AHI5</accession>
<organism evidence="1 2">
    <name type="scientific">Sinorhizobium fredii (strain HH103)</name>
    <dbReference type="NCBI Taxonomy" id="1117943"/>
    <lineage>
        <taxon>Bacteria</taxon>
        <taxon>Pseudomonadati</taxon>
        <taxon>Pseudomonadota</taxon>
        <taxon>Alphaproteobacteria</taxon>
        <taxon>Hyphomicrobiales</taxon>
        <taxon>Rhizobiaceae</taxon>
        <taxon>Sinorhizobium/Ensifer group</taxon>
        <taxon>Sinorhizobium</taxon>
    </lineage>
</organism>
<dbReference type="PATRIC" id="fig|380.5.peg.5618"/>
<sequence length="125" mass="13719">MGMAMTMVAMLACMQLKHFVADYLLQPGWILRGKCDFRMVGGYVHAGTHAFGTVPALLLSGVGFSRVAILVMAEFAAHYLIDYGKALLSRHCHADATTRAYWAMHGADQFMHQLTYAALILAVLV</sequence>
<dbReference type="KEGG" id="sfh:SFHH103_06057"/>
<dbReference type="Pfam" id="PF11750">
    <property type="entry name" value="DUF3307"/>
    <property type="match status" value="1"/>
</dbReference>
<evidence type="ECO:0000313" key="1">
    <source>
        <dbReference type="EMBL" id="CCF00517.1"/>
    </source>
</evidence>
<dbReference type="RefSeq" id="WP_014332169.1">
    <property type="nucleotide sequence ID" value="NC_016815.1"/>
</dbReference>
<dbReference type="HOGENOM" id="CLU_136222_1_0_5"/>